<dbReference type="Pfam" id="PF02714">
    <property type="entry name" value="RSN1_7TM"/>
    <property type="match status" value="1"/>
</dbReference>
<keyword evidence="1" id="KW-1133">Transmembrane helix</keyword>
<keyword evidence="1" id="KW-0812">Transmembrane</keyword>
<dbReference type="AlphaFoldDB" id="A0AA35VFR4"/>
<organism evidence="3 4">
    <name type="scientific">Lactuca saligna</name>
    <name type="common">Willowleaf lettuce</name>
    <dbReference type="NCBI Taxonomy" id="75948"/>
    <lineage>
        <taxon>Eukaryota</taxon>
        <taxon>Viridiplantae</taxon>
        <taxon>Streptophyta</taxon>
        <taxon>Embryophyta</taxon>
        <taxon>Tracheophyta</taxon>
        <taxon>Spermatophyta</taxon>
        <taxon>Magnoliopsida</taxon>
        <taxon>eudicotyledons</taxon>
        <taxon>Gunneridae</taxon>
        <taxon>Pentapetalae</taxon>
        <taxon>asterids</taxon>
        <taxon>campanulids</taxon>
        <taxon>Asterales</taxon>
        <taxon>Asteraceae</taxon>
        <taxon>Cichorioideae</taxon>
        <taxon>Cichorieae</taxon>
        <taxon>Lactucinae</taxon>
        <taxon>Lactuca</taxon>
    </lineage>
</organism>
<name>A0AA35VFR4_LACSI</name>
<dbReference type="Proteomes" id="UP001177003">
    <property type="component" value="Chromosome 1"/>
</dbReference>
<dbReference type="InterPro" id="IPR003864">
    <property type="entry name" value="CSC1/OSCA1-like_7TM"/>
</dbReference>
<gene>
    <name evidence="3" type="ORF">LSALG_LOCUS8503</name>
</gene>
<proteinExistence type="predicted"/>
<keyword evidence="4" id="KW-1185">Reference proteome</keyword>
<keyword evidence="1" id="KW-0472">Membrane</keyword>
<dbReference type="GO" id="GO:0016020">
    <property type="term" value="C:membrane"/>
    <property type="evidence" value="ECO:0007669"/>
    <property type="project" value="InterPro"/>
</dbReference>
<protein>
    <recommendedName>
        <fullName evidence="2">CSC1/OSCA1-like 7TM region domain-containing protein</fullName>
    </recommendedName>
</protein>
<evidence type="ECO:0000256" key="1">
    <source>
        <dbReference type="SAM" id="Phobius"/>
    </source>
</evidence>
<evidence type="ECO:0000313" key="3">
    <source>
        <dbReference type="EMBL" id="CAI9268058.1"/>
    </source>
</evidence>
<evidence type="ECO:0000259" key="2">
    <source>
        <dbReference type="Pfam" id="PF02714"/>
    </source>
</evidence>
<accession>A0AA35VFR4</accession>
<evidence type="ECO:0000313" key="4">
    <source>
        <dbReference type="Proteomes" id="UP001177003"/>
    </source>
</evidence>
<reference evidence="3" key="1">
    <citation type="submission" date="2023-04" db="EMBL/GenBank/DDBJ databases">
        <authorList>
            <person name="Vijverberg K."/>
            <person name="Xiong W."/>
            <person name="Schranz E."/>
        </authorList>
    </citation>
    <scope>NUCLEOTIDE SEQUENCE</scope>
</reference>
<feature type="domain" description="CSC1/OSCA1-like 7TM region" evidence="2">
    <location>
        <begin position="72"/>
        <end position="118"/>
    </location>
</feature>
<sequence>MIFAHLWNQVSSPFALLLSRQQVIPQTTTIVPTSDMNQSHLFEHKFNLKINEHDEPRNHHIPFTIFMKLSIRRVLMVGAFIGLTFFFMIPIAFVQTLANIESIEKVVPFLKPIINMVNNGDTTVITKHHKITSYGYGFREQKSDNTSVTIASLDENDESMKDVETVEARPKKLSTSHLL</sequence>
<feature type="transmembrane region" description="Helical" evidence="1">
    <location>
        <begin position="74"/>
        <end position="93"/>
    </location>
</feature>
<dbReference type="EMBL" id="OX465077">
    <property type="protein sequence ID" value="CAI9268058.1"/>
    <property type="molecule type" value="Genomic_DNA"/>
</dbReference>